<reference evidence="2" key="1">
    <citation type="submission" date="2018-10" db="EMBL/GenBank/DDBJ databases">
        <title>Effector identification in a new, highly contiguous assembly of the strawberry crown rot pathogen Phytophthora cactorum.</title>
        <authorList>
            <person name="Armitage A.D."/>
            <person name="Nellist C.F."/>
            <person name="Bates H."/>
            <person name="Vickerstaff R.J."/>
            <person name="Harrison R.J."/>
        </authorList>
    </citation>
    <scope>NUCLEOTIDE SEQUENCE</scope>
    <source>
        <strain evidence="2">4032</strain>
    </source>
</reference>
<name>A0A8T0ZC67_9STRA</name>
<organism evidence="2 3">
    <name type="scientific">Phytophthora cactorum</name>
    <dbReference type="NCBI Taxonomy" id="29920"/>
    <lineage>
        <taxon>Eukaryota</taxon>
        <taxon>Sar</taxon>
        <taxon>Stramenopiles</taxon>
        <taxon>Oomycota</taxon>
        <taxon>Peronosporomycetes</taxon>
        <taxon>Peronosporales</taxon>
        <taxon>Peronosporaceae</taxon>
        <taxon>Phytophthora</taxon>
    </lineage>
</organism>
<comment type="caution">
    <text evidence="2">The sequence shown here is derived from an EMBL/GenBank/DDBJ whole genome shotgun (WGS) entry which is preliminary data.</text>
</comment>
<dbReference type="Proteomes" id="UP000774804">
    <property type="component" value="Unassembled WGS sequence"/>
</dbReference>
<dbReference type="InterPro" id="IPR025883">
    <property type="entry name" value="Cadherin-like_domain"/>
</dbReference>
<accession>A0A8T0ZC67</accession>
<protein>
    <recommendedName>
        <fullName evidence="1">Cadherin-like beta-sandwich-like domain-containing protein</fullName>
    </recommendedName>
</protein>
<feature type="domain" description="Cadherin-like beta-sandwich-like" evidence="1">
    <location>
        <begin position="114"/>
        <end position="160"/>
    </location>
</feature>
<sequence length="171" mass="19161">MNRSHLIKEVSPFKGDYTDKPFKNKEELEQYLVDAAKAYAYASSRLDKVSDELNYKFEERFVTNIVPIWDELQNFIVNAAEDYSHQVAADFALVKEDMRTGKLIDVSTMDELSVDQGSLSPAFDPAITAYSVNVEQAVDSIRITAKATDSQATLSANGEPYHVMVQARPTV</sequence>
<dbReference type="Pfam" id="PF12733">
    <property type="entry name" value="Cadherin-like"/>
    <property type="match status" value="1"/>
</dbReference>
<evidence type="ECO:0000313" key="2">
    <source>
        <dbReference type="EMBL" id="KAG2859742.1"/>
    </source>
</evidence>
<evidence type="ECO:0000313" key="3">
    <source>
        <dbReference type="Proteomes" id="UP000774804"/>
    </source>
</evidence>
<proteinExistence type="predicted"/>
<dbReference type="EMBL" id="RCMI01005624">
    <property type="protein sequence ID" value="KAG2859742.1"/>
    <property type="molecule type" value="Genomic_DNA"/>
</dbReference>
<evidence type="ECO:0000259" key="1">
    <source>
        <dbReference type="Pfam" id="PF12733"/>
    </source>
</evidence>
<dbReference type="AlphaFoldDB" id="A0A8T0ZC67"/>
<gene>
    <name evidence="2" type="ORF">PC115_g25744</name>
</gene>